<evidence type="ECO:0000259" key="10">
    <source>
        <dbReference type="Pfam" id="PF00593"/>
    </source>
</evidence>
<evidence type="ECO:0000256" key="4">
    <source>
        <dbReference type="ARBA" id="ARBA00022692"/>
    </source>
</evidence>
<evidence type="ECO:0000313" key="13">
    <source>
        <dbReference type="Proteomes" id="UP000287701"/>
    </source>
</evidence>
<feature type="domain" description="TonB-dependent receptor-like beta-barrel" evidence="10">
    <location>
        <begin position="261"/>
        <end position="744"/>
    </location>
</feature>
<keyword evidence="6 8" id="KW-0472">Membrane</keyword>
<evidence type="ECO:0000256" key="5">
    <source>
        <dbReference type="ARBA" id="ARBA00023077"/>
    </source>
</evidence>
<keyword evidence="3 8" id="KW-1134">Transmembrane beta strand</keyword>
<keyword evidence="7 8" id="KW-0998">Cell outer membrane</keyword>
<organism evidence="12 13">
    <name type="scientific">Ornithobacterium rhinotracheale</name>
    <dbReference type="NCBI Taxonomy" id="28251"/>
    <lineage>
        <taxon>Bacteria</taxon>
        <taxon>Pseudomonadati</taxon>
        <taxon>Bacteroidota</taxon>
        <taxon>Flavobacteriia</taxon>
        <taxon>Flavobacteriales</taxon>
        <taxon>Weeksellaceae</taxon>
        <taxon>Ornithobacterium</taxon>
    </lineage>
</organism>
<keyword evidence="4 8" id="KW-0812">Transmembrane</keyword>
<proteinExistence type="inferred from homology"/>
<evidence type="ECO:0000256" key="8">
    <source>
        <dbReference type="PROSITE-ProRule" id="PRU01360"/>
    </source>
</evidence>
<dbReference type="InterPro" id="IPR036942">
    <property type="entry name" value="Beta-barrel_TonB_sf"/>
</dbReference>
<name>A0A410JPP0_ORNRH</name>
<accession>A0A410JPP0</accession>
<protein>
    <submittedName>
        <fullName evidence="12">TonB-dependent receptor</fullName>
    </submittedName>
</protein>
<dbReference type="InterPro" id="IPR000531">
    <property type="entry name" value="Beta-barrel_TonB"/>
</dbReference>
<dbReference type="Gene3D" id="2.40.170.20">
    <property type="entry name" value="TonB-dependent receptor, beta-barrel domain"/>
    <property type="match status" value="1"/>
</dbReference>
<dbReference type="PROSITE" id="PS52016">
    <property type="entry name" value="TONB_DEPENDENT_REC_3"/>
    <property type="match status" value="1"/>
</dbReference>
<keyword evidence="2 8" id="KW-0813">Transport</keyword>
<dbReference type="Proteomes" id="UP000287701">
    <property type="component" value="Chromosome"/>
</dbReference>
<dbReference type="InterPro" id="IPR037066">
    <property type="entry name" value="Plug_dom_sf"/>
</dbReference>
<evidence type="ECO:0000256" key="1">
    <source>
        <dbReference type="ARBA" id="ARBA00004571"/>
    </source>
</evidence>
<feature type="domain" description="TonB-dependent receptor plug" evidence="11">
    <location>
        <begin position="115"/>
        <end position="218"/>
    </location>
</feature>
<dbReference type="GO" id="GO:0044718">
    <property type="term" value="P:siderophore transmembrane transport"/>
    <property type="evidence" value="ECO:0007669"/>
    <property type="project" value="TreeGrafter"/>
</dbReference>
<dbReference type="AlphaFoldDB" id="A0A410JPP0"/>
<evidence type="ECO:0000256" key="3">
    <source>
        <dbReference type="ARBA" id="ARBA00022452"/>
    </source>
</evidence>
<evidence type="ECO:0000256" key="7">
    <source>
        <dbReference type="ARBA" id="ARBA00023237"/>
    </source>
</evidence>
<gene>
    <name evidence="12" type="ORF">EQP59_01450</name>
</gene>
<dbReference type="GO" id="GO:0009279">
    <property type="term" value="C:cell outer membrane"/>
    <property type="evidence" value="ECO:0007669"/>
    <property type="project" value="UniProtKB-SubCell"/>
</dbReference>
<evidence type="ECO:0000259" key="11">
    <source>
        <dbReference type="Pfam" id="PF07715"/>
    </source>
</evidence>
<dbReference type="EMBL" id="CP035107">
    <property type="protein sequence ID" value="QAR30117.1"/>
    <property type="molecule type" value="Genomic_DNA"/>
</dbReference>
<dbReference type="Pfam" id="PF07715">
    <property type="entry name" value="Plug"/>
    <property type="match status" value="1"/>
</dbReference>
<dbReference type="OrthoDB" id="9795928at2"/>
<keyword evidence="12" id="KW-0675">Receptor</keyword>
<dbReference type="GO" id="GO:0015344">
    <property type="term" value="F:siderophore uptake transmembrane transporter activity"/>
    <property type="evidence" value="ECO:0007669"/>
    <property type="project" value="TreeGrafter"/>
</dbReference>
<evidence type="ECO:0000256" key="2">
    <source>
        <dbReference type="ARBA" id="ARBA00022448"/>
    </source>
</evidence>
<keyword evidence="5 9" id="KW-0798">TonB box</keyword>
<dbReference type="SUPFAM" id="SSF56935">
    <property type="entry name" value="Porins"/>
    <property type="match status" value="1"/>
</dbReference>
<evidence type="ECO:0000256" key="6">
    <source>
        <dbReference type="ARBA" id="ARBA00023136"/>
    </source>
</evidence>
<dbReference type="Pfam" id="PF00593">
    <property type="entry name" value="TonB_dep_Rec_b-barrel"/>
    <property type="match status" value="1"/>
</dbReference>
<dbReference type="InterPro" id="IPR012910">
    <property type="entry name" value="Plug_dom"/>
</dbReference>
<reference evidence="12 13" key="1">
    <citation type="submission" date="2019-01" db="EMBL/GenBank/DDBJ databases">
        <title>Whole Genome of Ornithobacterium rhinotracheale FARPER-174b.</title>
        <authorList>
            <person name="Tataje-Lavanda L.A."/>
            <person name="Montalvan A."/>
            <person name="Montesinos R."/>
            <person name="Zimic M."/>
            <person name="Fernandez-Sanchez M."/>
            <person name="Fernandez-Diaz M."/>
        </authorList>
    </citation>
    <scope>NUCLEOTIDE SEQUENCE [LARGE SCALE GENOMIC DNA]</scope>
    <source>
        <strain evidence="12 13">FARPER-174b</strain>
    </source>
</reference>
<dbReference type="InterPro" id="IPR039426">
    <property type="entry name" value="TonB-dep_rcpt-like"/>
</dbReference>
<sequence length="775" mass="88204">MHLPLISMKNKLHLAAYLLLLFSALSAQELEVKIYDQINFYQILDAKLSINGQSIAPDHGTYRYTPASQLSIKIEKNGYETYEDTFSQKLPEKLFITPLAQKLASVVAQGKNQNLEITQASSDIHEDKILKNSGKDLGKILENVAGVSMLQTGGTISKPIINGLQGTRVVIMNNGSRLESQQWGADHAPEIDPGMAKKITIIKGADAVKYGADALGGIILLSAGDLPYHGDLSGNLTAGYESNGQKYSLSGKMEGSLKSYPHFAWRVQGVAKNSGDLKTADYYLNNTGSREYDFSATLGLDYNTYGVEAFYSRFNTDLGIFYAAHAGNLDDFYGAYSLGKPAITYDFNREIEAPKQSVSHDLAKIKTYFKSDKLGQFDLQYAFQFNHRQEYSRRRGTRTRIPAVDMELKTHTIDFGWHKEYANYWKSALGANYIYQENYNNPSTQAVPLIPNFASEIFGIYAIQKYAQRKWSAEMGARYDYKDMDSKGYDLYGNFYGGRRNFGNFTYSFGLAYQPTHTFYIKSNVGMAWRAPQVNELYSNGLHHGAGNFEVGDKNLNSERGLKWVSSVHFHTKKFSIETDFYWQNIKNYIFNVPTQETKTLFSGIYPIYKYQQTDAVFTGIDADFSYKIIPQLDYRATAAFIWAKNKTTDTYLPNIPPTNISQELVWHKDFDKTLKSLSFGIQHRFTAKQNRYTAANEMPFDAYYVNKLVEITPPAYHLFQASANADFKIKNNNFQVYLVADNLFNKLYKDYNNRFRFFAHDMGRNIQARIVYKF</sequence>
<dbReference type="PANTHER" id="PTHR30069">
    <property type="entry name" value="TONB-DEPENDENT OUTER MEMBRANE RECEPTOR"/>
    <property type="match status" value="1"/>
</dbReference>
<dbReference type="PANTHER" id="PTHR30069:SF40">
    <property type="entry name" value="TONB-DEPENDENT RECEPTOR NMB0964-RELATED"/>
    <property type="match status" value="1"/>
</dbReference>
<comment type="subcellular location">
    <subcellularLocation>
        <location evidence="1 8">Cell outer membrane</location>
        <topology evidence="1 8">Multi-pass membrane protein</topology>
    </subcellularLocation>
</comment>
<evidence type="ECO:0000313" key="12">
    <source>
        <dbReference type="EMBL" id="QAR30117.1"/>
    </source>
</evidence>
<dbReference type="Gene3D" id="2.170.130.10">
    <property type="entry name" value="TonB-dependent receptor, plug domain"/>
    <property type="match status" value="1"/>
</dbReference>
<comment type="similarity">
    <text evidence="8 9">Belongs to the TonB-dependent receptor family.</text>
</comment>
<evidence type="ECO:0000256" key="9">
    <source>
        <dbReference type="RuleBase" id="RU003357"/>
    </source>
</evidence>